<comment type="caution">
    <text evidence="6">The sequence shown here is derived from an EMBL/GenBank/DDBJ whole genome shotgun (WGS) entry which is preliminary data.</text>
</comment>
<name>A0ABS1FAG8_9PROT</name>
<dbReference type="GO" id="GO:0016787">
    <property type="term" value="F:hydrolase activity"/>
    <property type="evidence" value="ECO:0007669"/>
    <property type="project" value="UniProtKB-KW"/>
</dbReference>
<evidence type="ECO:0000313" key="6">
    <source>
        <dbReference type="EMBL" id="MBK1840420.1"/>
    </source>
</evidence>
<sequence>MLEFAVALPVATALASQAVAAAIPTIPPATKEVKPFKVSVPQAAIDDLKRRLRNTRWPEQETASGWSQGVPLHKAKSLVSHWEAKYDWRAFEKRINGYPQFRTEIDGLGIHFIHVKSKHEHALPIILTHGWPGSVVEFLNIIDPLTDPTKHGGKAEDAFHVVIPSQPGFGFSDKPRAEGWTVVRTAKAWGELMKRLGYGTWVAQGGDWGSGVTHALGHIRPQGLVAAHVNWPLVFPEKFPDDPTPEEKAAMDAAATFANDQFGYFKEQATRPQTIGYALADSPAGQATWIYEKFQAWTDNRGDAEDALTVDEMLDNISLYWFTGTAASSARIYWENARNGGGFDAGRIELPMAATIFPKEIYRAPKAWAEAHWPNLFYWNEVGKGGHFAAFEQPALFADEMRKAFRTIR</sequence>
<feature type="chain" id="PRO_5047250260" evidence="4">
    <location>
        <begin position="22"/>
        <end position="409"/>
    </location>
</feature>
<dbReference type="EMBL" id="JAENHM010000063">
    <property type="protein sequence ID" value="MBK1840420.1"/>
    <property type="molecule type" value="Genomic_DNA"/>
</dbReference>
<dbReference type="SUPFAM" id="SSF53474">
    <property type="entry name" value="alpha/beta-Hydrolases"/>
    <property type="match status" value="1"/>
</dbReference>
<protein>
    <submittedName>
        <fullName evidence="6">Epoxide hydrolase</fullName>
    </submittedName>
</protein>
<reference evidence="7" key="1">
    <citation type="submission" date="2021-01" db="EMBL/GenBank/DDBJ databases">
        <title>Genome public.</title>
        <authorList>
            <person name="Liu C."/>
            <person name="Sun Q."/>
        </authorList>
    </citation>
    <scope>NUCLEOTIDE SEQUENCE [LARGE SCALE GENOMIC DNA]</scope>
    <source>
        <strain evidence="7">YIM B02556</strain>
    </source>
</reference>
<keyword evidence="7" id="KW-1185">Reference proteome</keyword>
<evidence type="ECO:0000256" key="2">
    <source>
        <dbReference type="ARBA" id="ARBA00022797"/>
    </source>
</evidence>
<dbReference type="Proteomes" id="UP000652760">
    <property type="component" value="Unassembled WGS sequence"/>
</dbReference>
<keyword evidence="4" id="KW-0732">Signal</keyword>
<feature type="domain" description="Epoxide hydrolase N-terminal" evidence="5">
    <location>
        <begin position="33"/>
        <end position="138"/>
    </location>
</feature>
<dbReference type="PANTHER" id="PTHR21661:SF35">
    <property type="entry name" value="EPOXIDE HYDROLASE"/>
    <property type="match status" value="1"/>
</dbReference>
<comment type="similarity">
    <text evidence="1">Belongs to the peptidase S33 family.</text>
</comment>
<dbReference type="InterPro" id="IPR010497">
    <property type="entry name" value="Epoxide_hydro_N"/>
</dbReference>
<accession>A0ABS1FAG8</accession>
<dbReference type="PIRSF" id="PIRSF001112">
    <property type="entry name" value="Epoxide_hydrolase"/>
    <property type="match status" value="1"/>
</dbReference>
<evidence type="ECO:0000256" key="4">
    <source>
        <dbReference type="SAM" id="SignalP"/>
    </source>
</evidence>
<dbReference type="InterPro" id="IPR029058">
    <property type="entry name" value="AB_hydrolase_fold"/>
</dbReference>
<evidence type="ECO:0000259" key="5">
    <source>
        <dbReference type="Pfam" id="PF06441"/>
    </source>
</evidence>
<dbReference type="Pfam" id="PF06441">
    <property type="entry name" value="EHN"/>
    <property type="match status" value="1"/>
</dbReference>
<dbReference type="InterPro" id="IPR016292">
    <property type="entry name" value="Epoxide_hydrolase"/>
</dbReference>
<keyword evidence="3 6" id="KW-0378">Hydrolase</keyword>
<proteinExistence type="inferred from homology"/>
<dbReference type="InterPro" id="IPR000639">
    <property type="entry name" value="Epox_hydrolase-like"/>
</dbReference>
<dbReference type="PANTHER" id="PTHR21661">
    <property type="entry name" value="EPOXIDE HYDROLASE 1-RELATED"/>
    <property type="match status" value="1"/>
</dbReference>
<evidence type="ECO:0000313" key="7">
    <source>
        <dbReference type="Proteomes" id="UP000652760"/>
    </source>
</evidence>
<evidence type="ECO:0000256" key="3">
    <source>
        <dbReference type="ARBA" id="ARBA00022801"/>
    </source>
</evidence>
<evidence type="ECO:0000256" key="1">
    <source>
        <dbReference type="ARBA" id="ARBA00010088"/>
    </source>
</evidence>
<keyword evidence="2" id="KW-0058">Aromatic hydrocarbons catabolism</keyword>
<dbReference type="Gene3D" id="3.40.50.1820">
    <property type="entry name" value="alpha/beta hydrolase"/>
    <property type="match status" value="1"/>
</dbReference>
<gene>
    <name evidence="6" type="ORF">JHL17_23740</name>
</gene>
<dbReference type="PRINTS" id="PR00412">
    <property type="entry name" value="EPOXHYDRLASE"/>
</dbReference>
<organism evidence="6 7">
    <name type="scientific">Azospirillum endophyticum</name>
    <dbReference type="NCBI Taxonomy" id="2800326"/>
    <lineage>
        <taxon>Bacteria</taxon>
        <taxon>Pseudomonadati</taxon>
        <taxon>Pseudomonadota</taxon>
        <taxon>Alphaproteobacteria</taxon>
        <taxon>Rhodospirillales</taxon>
        <taxon>Azospirillaceae</taxon>
        <taxon>Azospirillum</taxon>
    </lineage>
</organism>
<feature type="signal peptide" evidence="4">
    <location>
        <begin position="1"/>
        <end position="21"/>
    </location>
</feature>